<dbReference type="PROSITE" id="PS51155">
    <property type="entry name" value="CHIT_BIND_RR_2"/>
    <property type="match status" value="1"/>
</dbReference>
<evidence type="ECO:0000256" key="1">
    <source>
        <dbReference type="PROSITE-ProRule" id="PRU00497"/>
    </source>
</evidence>
<proteinExistence type="predicted"/>
<accession>A0A9P0DI43</accession>
<evidence type="ECO:0000256" key="2">
    <source>
        <dbReference type="SAM" id="MobiDB-lite"/>
    </source>
</evidence>
<dbReference type="PANTHER" id="PTHR10380">
    <property type="entry name" value="CUTICLE PROTEIN"/>
    <property type="match status" value="1"/>
</dbReference>
<feature type="chain" id="PRO_5040384034" evidence="3">
    <location>
        <begin position="20"/>
        <end position="171"/>
    </location>
</feature>
<keyword evidence="1" id="KW-0193">Cuticle</keyword>
<dbReference type="EMBL" id="OU896716">
    <property type="protein sequence ID" value="CAH1117684.1"/>
    <property type="molecule type" value="Genomic_DNA"/>
</dbReference>
<feature type="region of interest" description="Disordered" evidence="2">
    <location>
        <begin position="102"/>
        <end position="138"/>
    </location>
</feature>
<gene>
    <name evidence="4" type="ORF">PHAECO_LOCUS1788</name>
</gene>
<dbReference type="PANTHER" id="PTHR10380:SF192">
    <property type="entry name" value="GEO02312P1"/>
    <property type="match status" value="1"/>
</dbReference>
<protein>
    <submittedName>
        <fullName evidence="4">Uncharacterized protein</fullName>
    </submittedName>
</protein>
<evidence type="ECO:0000313" key="4">
    <source>
        <dbReference type="EMBL" id="CAH1117684.1"/>
    </source>
</evidence>
<evidence type="ECO:0000256" key="3">
    <source>
        <dbReference type="SAM" id="SignalP"/>
    </source>
</evidence>
<reference evidence="4" key="2">
    <citation type="submission" date="2022-10" db="EMBL/GenBank/DDBJ databases">
        <authorList>
            <consortium name="ENA_rothamsted_submissions"/>
            <consortium name="culmorum"/>
            <person name="King R."/>
        </authorList>
    </citation>
    <scope>NUCLEOTIDE SEQUENCE</scope>
</reference>
<keyword evidence="3" id="KW-0732">Signal</keyword>
<dbReference type="AlphaFoldDB" id="A0A9P0DI43"/>
<reference evidence="4" key="1">
    <citation type="submission" date="2022-01" db="EMBL/GenBank/DDBJ databases">
        <authorList>
            <person name="King R."/>
        </authorList>
    </citation>
    <scope>NUCLEOTIDE SEQUENCE</scope>
</reference>
<dbReference type="OrthoDB" id="6724024at2759"/>
<evidence type="ECO:0000313" key="5">
    <source>
        <dbReference type="Proteomes" id="UP001153737"/>
    </source>
</evidence>
<feature type="compositionally biased region" description="Low complexity" evidence="2">
    <location>
        <begin position="124"/>
        <end position="138"/>
    </location>
</feature>
<organism evidence="4 5">
    <name type="scientific">Phaedon cochleariae</name>
    <name type="common">Mustard beetle</name>
    <dbReference type="NCBI Taxonomy" id="80249"/>
    <lineage>
        <taxon>Eukaryota</taxon>
        <taxon>Metazoa</taxon>
        <taxon>Ecdysozoa</taxon>
        <taxon>Arthropoda</taxon>
        <taxon>Hexapoda</taxon>
        <taxon>Insecta</taxon>
        <taxon>Pterygota</taxon>
        <taxon>Neoptera</taxon>
        <taxon>Endopterygota</taxon>
        <taxon>Coleoptera</taxon>
        <taxon>Polyphaga</taxon>
        <taxon>Cucujiformia</taxon>
        <taxon>Chrysomeloidea</taxon>
        <taxon>Chrysomelidae</taxon>
        <taxon>Chrysomelinae</taxon>
        <taxon>Chrysomelini</taxon>
        <taxon>Phaedon</taxon>
    </lineage>
</organism>
<dbReference type="InterPro" id="IPR000618">
    <property type="entry name" value="Insect_cuticle"/>
</dbReference>
<dbReference type="InterPro" id="IPR050468">
    <property type="entry name" value="Cuticle_Struct_Prot"/>
</dbReference>
<name>A0A9P0DI43_PHACE</name>
<dbReference type="Pfam" id="PF00379">
    <property type="entry name" value="Chitin_bind_4"/>
    <property type="match status" value="1"/>
</dbReference>
<sequence>MKIEISLIVIAVTVVCAIGENNEVILASSNRQNEDGYHFGYKTSGGQEREENGVLDEVGDNPIFRVTGFYSYLGSDDKRYRVEYHADETGYNAREEVIPRPVPGLNVSSKESTLEEMTLNQTVESSQSTTESGGSEATGFELTTPVVISAAFPPAGISSAAIASLAGGGIG</sequence>
<feature type="signal peptide" evidence="3">
    <location>
        <begin position="1"/>
        <end position="19"/>
    </location>
</feature>
<dbReference type="Proteomes" id="UP001153737">
    <property type="component" value="Chromosome 10"/>
</dbReference>
<keyword evidence="5" id="KW-1185">Reference proteome</keyword>
<dbReference type="GO" id="GO:0008010">
    <property type="term" value="F:structural constituent of chitin-based larval cuticle"/>
    <property type="evidence" value="ECO:0007669"/>
    <property type="project" value="TreeGrafter"/>
</dbReference>
<dbReference type="GO" id="GO:0062129">
    <property type="term" value="C:chitin-based extracellular matrix"/>
    <property type="evidence" value="ECO:0007669"/>
    <property type="project" value="TreeGrafter"/>
</dbReference>